<name>A0A5C0XTI0_PYRFU</name>
<organism evidence="3 4">
    <name type="scientific">Pyrococcus furiosus (strain ATCC 43587 / DSM 3638 / JCM 8422 / Vc1)</name>
    <dbReference type="NCBI Taxonomy" id="186497"/>
    <lineage>
        <taxon>Archaea</taxon>
        <taxon>Methanobacteriati</taxon>
        <taxon>Methanobacteriota</taxon>
        <taxon>Thermococci</taxon>
        <taxon>Thermococcales</taxon>
        <taxon>Thermococcaceae</taxon>
        <taxon>Pyrococcus</taxon>
    </lineage>
</organism>
<dbReference type="Pfam" id="PF07282">
    <property type="entry name" value="Cas12f1-like_TNB"/>
    <property type="match status" value="1"/>
</dbReference>
<dbReference type="InterPro" id="IPR010095">
    <property type="entry name" value="Cas12f1-like_TNB"/>
</dbReference>
<sequence>MGKIVLTYRMPHNWNINPFLKEYQRLLQRAIDEIWDNTSWKEKKVKHRYSLGNEEYRYYETIRLIPYFPQSNDFKRGLRNKLLREWPFAKHYVDSAIKTAYSILKSWRQNYLKGRRKRVKPVVKRKFVRVKTTLMKVEGSKIRITIKPREEYLELDFSREWFYERIKDWKVGELIIRERDILLTFSKEVEFSGRIKIGIDSNLTSLDVYHPEKGWIRVDLSELHRISETYDRIIDMLKSIQRKAPKRIGLLLEKYWTRRRNRIEDYLNKLAVQLSREFPDAIFIFEGLNKFKMLQNGSRKFNRKLSRATWKKIVGKLSYRVPIEFVNPAYTSSTCPICGSKLESRNGLVECFNCGFKADRQFVGAFNILMRGLGVALSGVERDDLPPNEPRGELNAMRPKSVVRVDLNGRRFTHIHS</sequence>
<evidence type="ECO:0000256" key="1">
    <source>
        <dbReference type="ARBA" id="ARBA00023125"/>
    </source>
</evidence>
<gene>
    <name evidence="3" type="ORF">PFDSM3638_10210</name>
</gene>
<dbReference type="GeneID" id="41713850"/>
<evidence type="ECO:0000259" key="2">
    <source>
        <dbReference type="Pfam" id="PF07282"/>
    </source>
</evidence>
<dbReference type="GeneID" id="13301155"/>
<dbReference type="EMBL" id="CP023154">
    <property type="protein sequence ID" value="QEK79618.1"/>
    <property type="molecule type" value="Genomic_DNA"/>
</dbReference>
<proteinExistence type="predicted"/>
<dbReference type="GO" id="GO:0003677">
    <property type="term" value="F:DNA binding"/>
    <property type="evidence" value="ECO:0007669"/>
    <property type="project" value="UniProtKB-KW"/>
</dbReference>
<dbReference type="OrthoDB" id="33505at2157"/>
<accession>A0A5C0XTI0</accession>
<dbReference type="NCBIfam" id="NF040570">
    <property type="entry name" value="guided_TnpB"/>
    <property type="match status" value="1"/>
</dbReference>
<evidence type="ECO:0000313" key="4">
    <source>
        <dbReference type="Proteomes" id="UP000324354"/>
    </source>
</evidence>
<dbReference type="Proteomes" id="UP000324354">
    <property type="component" value="Chromosome"/>
</dbReference>
<dbReference type="NCBIfam" id="TIGR01766">
    <property type="entry name" value="IS200/IS605 family accessory protein TnpB-like domain"/>
    <property type="match status" value="1"/>
</dbReference>
<dbReference type="RefSeq" id="WP_011013169.1">
    <property type="nucleotide sequence ID" value="NC_003413.1"/>
</dbReference>
<keyword evidence="1" id="KW-0238">DNA-binding</keyword>
<protein>
    <submittedName>
        <fullName evidence="3">Transposase</fullName>
    </submittedName>
</protein>
<feature type="domain" description="Cas12f1-like TNB" evidence="2">
    <location>
        <begin position="319"/>
        <end position="368"/>
    </location>
</feature>
<dbReference type="AlphaFoldDB" id="A0A5C0XTI0"/>
<evidence type="ECO:0000313" key="3">
    <source>
        <dbReference type="EMBL" id="QEK79618.1"/>
    </source>
</evidence>
<reference evidence="3 4" key="1">
    <citation type="submission" date="2017-08" db="EMBL/GenBank/DDBJ databases">
        <title>Resequencing and Reannotation of the genome of Pyrococcus furiosus type strain DSM3638.</title>
        <authorList>
            <person name="Reichelt R.M."/>
            <person name="Bunk B."/>
        </authorList>
    </citation>
    <scope>NUCLEOTIDE SEQUENCE [LARGE SCALE GENOMIC DNA]</scope>
    <source>
        <strain evidence="3 4">DSM 3638</strain>
    </source>
</reference>